<dbReference type="OrthoDB" id="5868190at2759"/>
<name>A0A0C2GD75_9BILA</name>
<dbReference type="GO" id="GO:0003743">
    <property type="term" value="F:translation initiation factor activity"/>
    <property type="evidence" value="ECO:0007669"/>
    <property type="project" value="TreeGrafter"/>
</dbReference>
<dbReference type="GO" id="GO:0071540">
    <property type="term" value="C:eukaryotic translation initiation factor 3 complex, eIF3e"/>
    <property type="evidence" value="ECO:0007669"/>
    <property type="project" value="TreeGrafter"/>
</dbReference>
<sequence>MKDLCVAQIDHRSGCIRFGAADVTLAGGVDLEEADGFTGDDTQLGVEGIRTHLELMYNKLRSTVELLDGDKRTEALIARVKHHAINYERTKNSKQETDRILERRRKIEYYKSEKSVLPNIFNAKLFGNRISAVDWETSERVKAERSQQAAAELAKREEAKRAEEMKRLEQENIESERKRRLAEQEEVQRKIKQDQLRRMQNTAIYQAIVREKGEQVFKDMDPEAVLREQRQRLDKERMETQRRLQQQDKTFDHYIRALHLEEMLERKAVMSKRMSEAPKLHEEYEHRRIQKAVDDHNAAVTMWQRLEEVREDALDWITQVKEMNADDFAKKTAEWTNKLNAVRTARLQERAEQRKKERREKWARAKVEEERRRREEEERQRQQLIEEQRRAAREPRGPTRREMDMDSKAMADSDWRGGMRERQAIPTRPLPSRDRDLGERPPMRERENIISQADRDDSWRRGMNTAPPPAANLRERAPPPPLSNADKDTSWRAHMQAPSQPPPSTANTPPGKPAEGAKFIPSRLRNQAAQQGGLPQRDMGQRGDTRRIGTRGPGAESDTNWRRKHMCDFP</sequence>
<dbReference type="AlphaFoldDB" id="A0A0C2GD75"/>
<proteinExistence type="predicted"/>
<dbReference type="GO" id="GO:0003729">
    <property type="term" value="F:mRNA binding"/>
    <property type="evidence" value="ECO:0007669"/>
    <property type="project" value="TreeGrafter"/>
</dbReference>
<gene>
    <name evidence="3" type="ORF">ANCDUO_10702</name>
</gene>
<keyword evidence="1" id="KW-0175">Coiled coil</keyword>
<feature type="region of interest" description="Disordered" evidence="2">
    <location>
        <begin position="347"/>
        <end position="570"/>
    </location>
</feature>
<protein>
    <submittedName>
        <fullName evidence="3">Uncharacterized protein</fullName>
    </submittedName>
</protein>
<feature type="compositionally biased region" description="Basic and acidic residues" evidence="2">
    <location>
        <begin position="431"/>
        <end position="460"/>
    </location>
</feature>
<evidence type="ECO:0000313" key="3">
    <source>
        <dbReference type="EMBL" id="KIH59080.1"/>
    </source>
</evidence>
<evidence type="ECO:0000256" key="2">
    <source>
        <dbReference type="SAM" id="MobiDB-lite"/>
    </source>
</evidence>
<evidence type="ECO:0000256" key="1">
    <source>
        <dbReference type="SAM" id="Coils"/>
    </source>
</evidence>
<evidence type="ECO:0000313" key="4">
    <source>
        <dbReference type="Proteomes" id="UP000054047"/>
    </source>
</evidence>
<keyword evidence="4" id="KW-1185">Reference proteome</keyword>
<dbReference type="GO" id="GO:0001732">
    <property type="term" value="P:formation of cytoplasmic translation initiation complex"/>
    <property type="evidence" value="ECO:0007669"/>
    <property type="project" value="TreeGrafter"/>
</dbReference>
<feature type="coiled-coil region" evidence="1">
    <location>
        <begin position="151"/>
        <end position="250"/>
    </location>
</feature>
<dbReference type="InterPro" id="IPR027512">
    <property type="entry name" value="EIF3A"/>
</dbReference>
<dbReference type="GO" id="GO:0043614">
    <property type="term" value="C:multi-eIF complex"/>
    <property type="evidence" value="ECO:0007669"/>
    <property type="project" value="TreeGrafter"/>
</dbReference>
<dbReference type="PANTHER" id="PTHR14005:SF0">
    <property type="entry name" value="EUKARYOTIC TRANSLATION INITIATION FACTOR 3 SUBUNIT A"/>
    <property type="match status" value="1"/>
</dbReference>
<feature type="compositionally biased region" description="Basic and acidic residues" evidence="2">
    <location>
        <begin position="347"/>
        <end position="423"/>
    </location>
</feature>
<reference evidence="3 4" key="1">
    <citation type="submission" date="2013-12" db="EMBL/GenBank/DDBJ databases">
        <title>Draft genome of the parsitic nematode Ancylostoma duodenale.</title>
        <authorList>
            <person name="Mitreva M."/>
        </authorList>
    </citation>
    <scope>NUCLEOTIDE SEQUENCE [LARGE SCALE GENOMIC DNA]</scope>
    <source>
        <strain evidence="3 4">Zhejiang</strain>
    </source>
</reference>
<organism evidence="3 4">
    <name type="scientific">Ancylostoma duodenale</name>
    <dbReference type="NCBI Taxonomy" id="51022"/>
    <lineage>
        <taxon>Eukaryota</taxon>
        <taxon>Metazoa</taxon>
        <taxon>Ecdysozoa</taxon>
        <taxon>Nematoda</taxon>
        <taxon>Chromadorea</taxon>
        <taxon>Rhabditida</taxon>
        <taxon>Rhabditina</taxon>
        <taxon>Rhabditomorpha</taxon>
        <taxon>Strongyloidea</taxon>
        <taxon>Ancylostomatidae</taxon>
        <taxon>Ancylostomatinae</taxon>
        <taxon>Ancylostoma</taxon>
    </lineage>
</organism>
<dbReference type="GO" id="GO:0071541">
    <property type="term" value="C:eukaryotic translation initiation factor 3 complex, eIF3m"/>
    <property type="evidence" value="ECO:0007669"/>
    <property type="project" value="TreeGrafter"/>
</dbReference>
<dbReference type="EMBL" id="KN732362">
    <property type="protein sequence ID" value="KIH59080.1"/>
    <property type="molecule type" value="Genomic_DNA"/>
</dbReference>
<dbReference type="PANTHER" id="PTHR14005">
    <property type="entry name" value="EUKARYOTIC TRANSLATION INITIATION FACTOR 3, THETA SUBUNIT"/>
    <property type="match status" value="1"/>
</dbReference>
<dbReference type="Proteomes" id="UP000054047">
    <property type="component" value="Unassembled WGS sequence"/>
</dbReference>
<dbReference type="GO" id="GO:0002188">
    <property type="term" value="P:translation reinitiation"/>
    <property type="evidence" value="ECO:0007669"/>
    <property type="project" value="TreeGrafter"/>
</dbReference>
<accession>A0A0C2GD75</accession>